<dbReference type="GO" id="GO:0004222">
    <property type="term" value="F:metalloendopeptidase activity"/>
    <property type="evidence" value="ECO:0007669"/>
    <property type="project" value="InterPro"/>
</dbReference>
<keyword evidence="8 9" id="KW-0482">Metalloprotease</keyword>
<dbReference type="AlphaFoldDB" id="A0A8J2XB59"/>
<protein>
    <submittedName>
        <fullName evidence="11">ZYBA0S14-02630g1_1</fullName>
    </submittedName>
</protein>
<evidence type="ECO:0000313" key="11">
    <source>
        <dbReference type="EMBL" id="CDF91850.1"/>
    </source>
</evidence>
<dbReference type="InterPro" id="IPR024080">
    <property type="entry name" value="Neurolysin/TOP_N"/>
</dbReference>
<dbReference type="InterPro" id="IPR001567">
    <property type="entry name" value="Pept_M3A_M3B_dom"/>
</dbReference>
<keyword evidence="12" id="KW-1185">Reference proteome</keyword>
<comment type="cofactor">
    <cofactor evidence="9">
        <name>Zn(2+)</name>
        <dbReference type="ChEBI" id="CHEBI:29105"/>
    </cofactor>
    <text evidence="9">Binds 1 zinc ion.</text>
</comment>
<dbReference type="GO" id="GO:0005758">
    <property type="term" value="C:mitochondrial intermembrane space"/>
    <property type="evidence" value="ECO:0007669"/>
    <property type="project" value="TreeGrafter"/>
</dbReference>
<feature type="domain" description="Peptidase M3A/M3B catalytic" evidence="10">
    <location>
        <begin position="256"/>
        <end position="712"/>
    </location>
</feature>
<sequence>MPFNSFYQRVNLAYKSLSSIVAVPSIPIRLYSKSYRYSTMASLMTPQAAPSWDFSPHSLLRKTHELIRDSKLFYDSLVQIKEPTVQNLVKPYVHHENHLGRLESQLTFLQHVSSNKDLREASVKSAELLQKFTIEQSLRNDLFLQFDKVWKYMEFKEKDYDFELYKYVEKIYKDYTRNGLQLTQEKREKVKALRMKLASNMLEFSRNLSEQKEAIYFTKVELDGVSDSVLDQFEKITENDVTRFKVTFKYPDILPVLKTAKNAATRKLAYIGDQDKVPENEKFLINTLKIRNELAQTLGYSTYADYSLDIKMAKNKGIALQFLGELKDQLRTLGLKELQALKKIKEKECASLGTPYDGHYYIWDHRYYDNKLLRDSYNVDLEKISEYYPLEPTIKGMLGIYETLLKLKFVEEVDPNKKSVWHDDVKQLAVWDAEKCEFVGWMYFDLHPRDGKYGHAACFTLAAPYTKEDGTKSNAVTALVCNFSKPSTKKPSLLNHDEITTFFHELGHGIHDLVGQNRVARFNGPNAVPWDFVEAPSQMLEFWTWNESELSALSSHYKTGEKIPNDLVKSLIATKHVDGALFALRQLHFALFDMAVHTNNEVENLNLLELWNKLREEVSLVENGDTMTRGYNSFGHIMDDSYSAGYYGYMWSEVFAADMYYTRFAANPLDSEAGIKYRNVVLARGGLYDMKDNLHDFLGREPSKQAFLKELGLD</sequence>
<evidence type="ECO:0000259" key="10">
    <source>
        <dbReference type="Pfam" id="PF01432"/>
    </source>
</evidence>
<accession>A0A8J2XB59</accession>
<dbReference type="OrthoDB" id="534666at2759"/>
<evidence type="ECO:0000313" key="12">
    <source>
        <dbReference type="Proteomes" id="UP000019375"/>
    </source>
</evidence>
<dbReference type="CDD" id="cd06455">
    <property type="entry name" value="M3A_TOP"/>
    <property type="match status" value="1"/>
</dbReference>
<dbReference type="Gene3D" id="1.20.1050.40">
    <property type="entry name" value="Endopeptidase. Chain P, domain 1"/>
    <property type="match status" value="1"/>
</dbReference>
<gene>
    <name evidence="11" type="ORF">BN860_02630g</name>
</gene>
<dbReference type="Gene3D" id="1.10.1370.10">
    <property type="entry name" value="Neurolysin, domain 3"/>
    <property type="match status" value="1"/>
</dbReference>
<dbReference type="Gene3D" id="3.40.390.10">
    <property type="entry name" value="Collagenase (Catalytic Domain)"/>
    <property type="match status" value="1"/>
</dbReference>
<comment type="subcellular location">
    <subcellularLocation>
        <location evidence="1">Cytoplasm</location>
    </subcellularLocation>
</comment>
<comment type="similarity">
    <text evidence="2 9">Belongs to the peptidase M3 family.</text>
</comment>
<organism evidence="11 12">
    <name type="scientific">Zygosaccharomyces bailii (strain CLIB 213 / ATCC 58445 / CBS 680 / BCRC 21525 / NBRC 1098 / NCYC 1416 / NRRL Y-2227)</name>
    <dbReference type="NCBI Taxonomy" id="1333698"/>
    <lineage>
        <taxon>Eukaryota</taxon>
        <taxon>Fungi</taxon>
        <taxon>Dikarya</taxon>
        <taxon>Ascomycota</taxon>
        <taxon>Saccharomycotina</taxon>
        <taxon>Saccharomycetes</taxon>
        <taxon>Saccharomycetales</taxon>
        <taxon>Saccharomycetaceae</taxon>
        <taxon>Zygosaccharomyces</taxon>
    </lineage>
</organism>
<keyword evidence="7 9" id="KW-0862">Zinc</keyword>
<dbReference type="GO" id="GO:0006508">
    <property type="term" value="P:proteolysis"/>
    <property type="evidence" value="ECO:0007669"/>
    <property type="project" value="UniProtKB-KW"/>
</dbReference>
<evidence type="ECO:0000256" key="5">
    <source>
        <dbReference type="ARBA" id="ARBA00022723"/>
    </source>
</evidence>
<dbReference type="SUPFAM" id="SSF55486">
    <property type="entry name" value="Metalloproteases ('zincins'), catalytic domain"/>
    <property type="match status" value="1"/>
</dbReference>
<dbReference type="GO" id="GO:0006518">
    <property type="term" value="P:peptide metabolic process"/>
    <property type="evidence" value="ECO:0007669"/>
    <property type="project" value="TreeGrafter"/>
</dbReference>
<dbReference type="Proteomes" id="UP000019375">
    <property type="component" value="Unassembled WGS sequence"/>
</dbReference>
<dbReference type="EMBL" id="HG316467">
    <property type="protein sequence ID" value="CDF91850.1"/>
    <property type="molecule type" value="Genomic_DNA"/>
</dbReference>
<dbReference type="InterPro" id="IPR024077">
    <property type="entry name" value="Neurolysin/TOP_dom2"/>
</dbReference>
<evidence type="ECO:0000256" key="9">
    <source>
        <dbReference type="RuleBase" id="RU003435"/>
    </source>
</evidence>
<proteinExistence type="inferred from homology"/>
<dbReference type="PANTHER" id="PTHR11804:SF84">
    <property type="entry name" value="SACCHAROLYSIN"/>
    <property type="match status" value="1"/>
</dbReference>
<evidence type="ECO:0000256" key="2">
    <source>
        <dbReference type="ARBA" id="ARBA00006040"/>
    </source>
</evidence>
<evidence type="ECO:0000256" key="8">
    <source>
        <dbReference type="ARBA" id="ARBA00023049"/>
    </source>
</evidence>
<evidence type="ECO:0000256" key="4">
    <source>
        <dbReference type="ARBA" id="ARBA00022670"/>
    </source>
</evidence>
<name>A0A8J2XB59_ZYGB2</name>
<dbReference type="InterPro" id="IPR024079">
    <property type="entry name" value="MetalloPept_cat_dom_sf"/>
</dbReference>
<evidence type="ECO:0000256" key="1">
    <source>
        <dbReference type="ARBA" id="ARBA00004496"/>
    </source>
</evidence>
<evidence type="ECO:0000256" key="7">
    <source>
        <dbReference type="ARBA" id="ARBA00022833"/>
    </source>
</evidence>
<dbReference type="FunFam" id="3.40.390.10:FF:000006">
    <property type="entry name" value="Thimet oligopeptidase 1"/>
    <property type="match status" value="1"/>
</dbReference>
<keyword evidence="5 9" id="KW-0479">Metal-binding</keyword>
<keyword evidence="6 9" id="KW-0378">Hydrolase</keyword>
<evidence type="ECO:0000256" key="6">
    <source>
        <dbReference type="ARBA" id="ARBA00022801"/>
    </source>
</evidence>
<evidence type="ECO:0000256" key="3">
    <source>
        <dbReference type="ARBA" id="ARBA00022490"/>
    </source>
</evidence>
<dbReference type="PANTHER" id="PTHR11804">
    <property type="entry name" value="PROTEASE M3 THIMET OLIGOPEPTIDASE-RELATED"/>
    <property type="match status" value="1"/>
</dbReference>
<dbReference type="FunFam" id="1.20.1050.40:FF:000001">
    <property type="entry name" value="Thimet oligopeptidase 1"/>
    <property type="match status" value="1"/>
</dbReference>
<dbReference type="Pfam" id="PF01432">
    <property type="entry name" value="Peptidase_M3"/>
    <property type="match status" value="1"/>
</dbReference>
<keyword evidence="4 9" id="KW-0645">Protease</keyword>
<keyword evidence="3" id="KW-0963">Cytoplasm</keyword>
<reference evidence="12" key="1">
    <citation type="journal article" date="2013" name="Genome Announc.">
        <title>Genome sequence of the food spoilage yeast Zygosaccharomyces bailii CLIB 213(T).</title>
        <authorList>
            <person name="Galeote V."/>
            <person name="Bigey F."/>
            <person name="Devillers H."/>
            <person name="Neuveglise C."/>
            <person name="Dequin S."/>
        </authorList>
    </citation>
    <scope>NUCLEOTIDE SEQUENCE [LARGE SCALE GENOMIC DNA]</scope>
    <source>
        <strain evidence="12">CLIB 213 / ATCC 58445 / CBS 680 / CCRC 21525 / NBRC 1098 / NCYC 1416 / NRRL Y-2227</strain>
    </source>
</reference>
<dbReference type="InterPro" id="IPR045090">
    <property type="entry name" value="Pept_M3A_M3B"/>
</dbReference>
<dbReference type="GO" id="GO:0046872">
    <property type="term" value="F:metal ion binding"/>
    <property type="evidence" value="ECO:0007669"/>
    <property type="project" value="UniProtKB-UniRule"/>
</dbReference>